<dbReference type="AlphaFoldDB" id="A0A0D2YD11"/>
<organism evidence="1 2">
    <name type="scientific">Fusarium oxysporum (strain Fo5176)</name>
    <name type="common">Fusarium vascular wilt</name>
    <dbReference type="NCBI Taxonomy" id="660025"/>
    <lineage>
        <taxon>Eukaryota</taxon>
        <taxon>Fungi</taxon>
        <taxon>Dikarya</taxon>
        <taxon>Ascomycota</taxon>
        <taxon>Pezizomycotina</taxon>
        <taxon>Sordariomycetes</taxon>
        <taxon>Hypocreomycetidae</taxon>
        <taxon>Hypocreales</taxon>
        <taxon>Nectriaceae</taxon>
        <taxon>Fusarium</taxon>
        <taxon>Fusarium oxysporum species complex</taxon>
    </lineage>
</organism>
<evidence type="ECO:0000313" key="2">
    <source>
        <dbReference type="Proteomes" id="UP000002489"/>
    </source>
</evidence>
<sequence length="126" mass="14000">MKRAWLGLDSGMSWLPSPSKKERKTREAFDWSTSRCYLLFAQKTSNSCIPVYPWCCLFTLDTIYGGEMDLSEIFMPKVAYFGAPLRPLNNLAAEGRAHALPAAGCRDKDSGLQFHIVLTSHAPGAN</sequence>
<dbReference type="EnsemblFungi" id="FOXG_14193T0">
    <property type="protein sequence ID" value="FOXG_14193P0"/>
    <property type="gene ID" value="FOXG_14193"/>
</dbReference>
<protein>
    <submittedName>
        <fullName evidence="1">Uncharacterized protein</fullName>
    </submittedName>
</protein>
<accession>A0A0D2YD11</accession>
<name>A0A0D2YD11_FUSOF</name>
<reference evidence="2" key="1">
    <citation type="journal article" date="2012" name="Mol. Plant Microbe Interact.">
        <title>A highly conserved effector in Fusarium oxysporum is required for full virulence on Arabidopsis.</title>
        <authorList>
            <person name="Thatcher L.F."/>
            <person name="Gardiner D.M."/>
            <person name="Kazan K."/>
            <person name="Manners J."/>
        </authorList>
    </citation>
    <scope>NUCLEOTIDE SEQUENCE [LARGE SCALE GENOMIC DNA]</scope>
    <source>
        <strain evidence="2">Fo5176</strain>
    </source>
</reference>
<reference evidence="1" key="2">
    <citation type="submission" date="2025-08" db="UniProtKB">
        <authorList>
            <consortium name="EnsemblFungi"/>
        </authorList>
    </citation>
    <scope>IDENTIFICATION</scope>
    <source>
        <strain evidence="1">4287 / CBS 123668 / FGSC 9935 / NRRL 34936</strain>
    </source>
</reference>
<proteinExistence type="predicted"/>
<evidence type="ECO:0000313" key="1">
    <source>
        <dbReference type="EnsemblFungi" id="FOXG_14193P0"/>
    </source>
</evidence>
<dbReference type="VEuPathDB" id="FungiDB:FOXG_14193"/>
<dbReference type="Proteomes" id="UP000002489">
    <property type="component" value="Unassembled WGS sequence"/>
</dbReference>
<gene>
    <name evidence="1" type="primary">28955384</name>
</gene>